<evidence type="ECO:0000256" key="1">
    <source>
        <dbReference type="SAM" id="SignalP"/>
    </source>
</evidence>
<gene>
    <name evidence="2" type="ORF">Aconfl_29210</name>
</gene>
<organism evidence="2 3">
    <name type="scientific">Algoriphagus confluentis</name>
    <dbReference type="NCBI Taxonomy" id="1697556"/>
    <lineage>
        <taxon>Bacteria</taxon>
        <taxon>Pseudomonadati</taxon>
        <taxon>Bacteroidota</taxon>
        <taxon>Cytophagia</taxon>
        <taxon>Cytophagales</taxon>
        <taxon>Cyclobacteriaceae</taxon>
        <taxon>Algoriphagus</taxon>
    </lineage>
</organism>
<evidence type="ECO:0000313" key="3">
    <source>
        <dbReference type="Proteomes" id="UP001338309"/>
    </source>
</evidence>
<evidence type="ECO:0000313" key="2">
    <source>
        <dbReference type="EMBL" id="GMQ30278.1"/>
    </source>
</evidence>
<accession>A0ABQ6PSX1</accession>
<dbReference type="EMBL" id="BTPD01000009">
    <property type="protein sequence ID" value="GMQ30278.1"/>
    <property type="molecule type" value="Genomic_DNA"/>
</dbReference>
<keyword evidence="3" id="KW-1185">Reference proteome</keyword>
<dbReference type="Proteomes" id="UP001338309">
    <property type="component" value="Unassembled WGS sequence"/>
</dbReference>
<name>A0ABQ6PSX1_9BACT</name>
<dbReference type="RefSeq" id="WP_338224982.1">
    <property type="nucleotide sequence ID" value="NZ_BTPD01000009.1"/>
</dbReference>
<reference evidence="2 3" key="1">
    <citation type="submission" date="2023-08" db="EMBL/GenBank/DDBJ databases">
        <title>Draft genome sequence of Algoriphagus confluentis.</title>
        <authorList>
            <person name="Takatani N."/>
            <person name="Hosokawa M."/>
            <person name="Sawabe T."/>
        </authorList>
    </citation>
    <scope>NUCLEOTIDE SEQUENCE [LARGE SCALE GENOMIC DNA]</scope>
    <source>
        <strain evidence="2 3">NBRC 111222</strain>
    </source>
</reference>
<comment type="caution">
    <text evidence="2">The sequence shown here is derived from an EMBL/GenBank/DDBJ whole genome shotgun (WGS) entry which is preliminary data.</text>
</comment>
<sequence length="189" mass="21567">MKKVILALGMSLTCILGFEANAQTTSELKVLRWGIEYNVVWPYVPGVEIYTLRATRTLWTKENSHGDLTFGLLWRPGTDEDENAEEFSEFGINLGYRHYFWKGWHAELALYPSLASEKRNKIDGQDYEGFALTTEFYVGYKFDIIKRSTHNFYLMPQAGMGYNAVSNLGPETEANAPFPTLNLQVGINF</sequence>
<proteinExistence type="predicted"/>
<evidence type="ECO:0008006" key="4">
    <source>
        <dbReference type="Google" id="ProtNLM"/>
    </source>
</evidence>
<feature type="chain" id="PRO_5047244682" description="DUF3575 domain-containing protein" evidence="1">
    <location>
        <begin position="23"/>
        <end position="189"/>
    </location>
</feature>
<keyword evidence="1" id="KW-0732">Signal</keyword>
<protein>
    <recommendedName>
        <fullName evidence="4">DUF3575 domain-containing protein</fullName>
    </recommendedName>
</protein>
<feature type="signal peptide" evidence="1">
    <location>
        <begin position="1"/>
        <end position="22"/>
    </location>
</feature>